<dbReference type="EMBL" id="CAFBQU010000027">
    <property type="protein sequence ID" value="CAB5066120.1"/>
    <property type="molecule type" value="Genomic_DNA"/>
</dbReference>
<proteinExistence type="predicted"/>
<dbReference type="Pfam" id="PF13280">
    <property type="entry name" value="WYL"/>
    <property type="match status" value="1"/>
</dbReference>
<dbReference type="InterPro" id="IPR051534">
    <property type="entry name" value="CBASS_pafABC_assoc_protein"/>
</dbReference>
<dbReference type="InterPro" id="IPR026881">
    <property type="entry name" value="WYL_dom"/>
</dbReference>
<sequence length="317" mass="34536">MAGVARDQAERVLNLIALLTENSQPLTFTQIRGALGANNYADGESGRATFERDKALVRDMGVPIEMKTLGGNQAGESSYRIDRRQLELSSVNFTSEERNALQLALAAVHIDAAWADRARLKLGLEVAQGETLSQAHLPVNSVALPVVTEAAQNSKEISFSYRGEARRLHPYGVLGRGGYWYVVGADQIRNAIRSFRVDRIEGKVKILDTTFERPQGFDIQAAVATDTEMLGEGAEPTMAHVLIDAALVPSVLREFGNESVTETRDDGSVVVEVPCGNEGPFRSWLLGLVEHAEVLSPSDVRAGIKNWLLQMHQGASQ</sequence>
<dbReference type="PROSITE" id="PS52050">
    <property type="entry name" value="WYL"/>
    <property type="match status" value="1"/>
</dbReference>
<dbReference type="PANTHER" id="PTHR34580:SF1">
    <property type="entry name" value="PROTEIN PAFC"/>
    <property type="match status" value="1"/>
</dbReference>
<gene>
    <name evidence="3" type="ORF">UFOPK4098_01499</name>
    <name evidence="4" type="ORF">UFOPK4347_01103</name>
</gene>
<reference evidence="3" key="1">
    <citation type="submission" date="2020-05" db="EMBL/GenBank/DDBJ databases">
        <authorList>
            <person name="Chiriac C."/>
            <person name="Salcher M."/>
            <person name="Ghai R."/>
            <person name="Kavagutti S V."/>
        </authorList>
    </citation>
    <scope>NUCLEOTIDE SEQUENCE</scope>
</reference>
<evidence type="ECO:0000313" key="4">
    <source>
        <dbReference type="EMBL" id="CAB5066120.1"/>
    </source>
</evidence>
<dbReference type="AlphaFoldDB" id="A0A6J7RP99"/>
<evidence type="ECO:0000313" key="3">
    <source>
        <dbReference type="EMBL" id="CAB5030524.1"/>
    </source>
</evidence>
<dbReference type="PANTHER" id="PTHR34580">
    <property type="match status" value="1"/>
</dbReference>
<name>A0A6J7RP99_9ZZZZ</name>
<feature type="domain" description="WCX" evidence="2">
    <location>
        <begin position="238"/>
        <end position="311"/>
    </location>
</feature>
<feature type="domain" description="WYL" evidence="1">
    <location>
        <begin position="144"/>
        <end position="201"/>
    </location>
</feature>
<evidence type="ECO:0000259" key="2">
    <source>
        <dbReference type="Pfam" id="PF25583"/>
    </source>
</evidence>
<dbReference type="EMBL" id="CAFBPN010000131">
    <property type="protein sequence ID" value="CAB5030524.1"/>
    <property type="molecule type" value="Genomic_DNA"/>
</dbReference>
<dbReference type="Pfam" id="PF25583">
    <property type="entry name" value="WCX"/>
    <property type="match status" value="1"/>
</dbReference>
<dbReference type="InterPro" id="IPR057727">
    <property type="entry name" value="WCX_dom"/>
</dbReference>
<organism evidence="3">
    <name type="scientific">freshwater metagenome</name>
    <dbReference type="NCBI Taxonomy" id="449393"/>
    <lineage>
        <taxon>unclassified sequences</taxon>
        <taxon>metagenomes</taxon>
        <taxon>ecological metagenomes</taxon>
    </lineage>
</organism>
<evidence type="ECO:0000259" key="1">
    <source>
        <dbReference type="Pfam" id="PF13280"/>
    </source>
</evidence>
<protein>
    <submittedName>
        <fullName evidence="3">Unannotated protein</fullName>
    </submittedName>
</protein>
<accession>A0A6J7RP99</accession>